<dbReference type="GeneID" id="40067788"/>
<dbReference type="EMBL" id="KU599888">
    <property type="protein sequence ID" value="ANB40979.1"/>
    <property type="molecule type" value="Genomic_DNA"/>
</dbReference>
<protein>
    <submittedName>
        <fullName evidence="1">Uncharacterized protein</fullName>
    </submittedName>
</protein>
<accession>A0A1B0WM80</accession>
<evidence type="ECO:0000313" key="1">
    <source>
        <dbReference type="EMBL" id="ANB40979.1"/>
    </source>
</evidence>
<name>A0A1B0WM80_9CAUD</name>
<keyword evidence="2" id="KW-1185">Reference proteome</keyword>
<evidence type="ECO:0000313" key="2">
    <source>
        <dbReference type="Proteomes" id="UP000225447"/>
    </source>
</evidence>
<dbReference type="RefSeq" id="YP_009592315.1">
    <property type="nucleotide sequence ID" value="NC_041859.1"/>
</dbReference>
<reference evidence="1 2" key="1">
    <citation type="submission" date="2016-01" db="EMBL/GenBank/DDBJ databases">
        <title>Molecular aspects and genomic diversity of bacteriophages-specific to fish pathogen Flavobacterium psychrophilum.</title>
        <authorList>
            <person name="Castillo D."/>
            <person name="Middelboe M."/>
        </authorList>
    </citation>
    <scope>NUCLEOTIDE SEQUENCE [LARGE SCALE GENOMIC DNA]</scope>
</reference>
<organism evidence="1 2">
    <name type="scientific">Flavobacterium phage 23T</name>
    <dbReference type="NCBI Taxonomy" id="1814279"/>
    <lineage>
        <taxon>Viruses</taxon>
        <taxon>Duplodnaviria</taxon>
        <taxon>Heunggongvirae</taxon>
        <taxon>Uroviricota</taxon>
        <taxon>Caudoviricetes</taxon>
        <taxon>Duneviridae</taxon>
        <taxon>Unahavirus</taxon>
        <taxon>Unahavirus uv23T</taxon>
    </lineage>
</organism>
<dbReference type="Proteomes" id="UP000225447">
    <property type="component" value="Segment"/>
</dbReference>
<dbReference type="KEGG" id="vg:40067788"/>
<sequence>MNLRDQRNKTANDILKGIFVSRVLKEEGVEINTDINKVMTSAGFESSFWQDKAFSVTGQNTLEYRHKPQHRFVDMKNRNTKSGTIRKKRHAVHNKIIYGHLNDIARQLSFGYTQAVINELKQLEENKAAKTV</sequence>
<proteinExistence type="predicted"/>